<dbReference type="GO" id="GO:0006508">
    <property type="term" value="P:proteolysis"/>
    <property type="evidence" value="ECO:0007669"/>
    <property type="project" value="InterPro"/>
</dbReference>
<dbReference type="AlphaFoldDB" id="A0A4W3K4L2"/>
<dbReference type="GO" id="GO:0004252">
    <property type="term" value="F:serine-type endopeptidase activity"/>
    <property type="evidence" value="ECO:0007669"/>
    <property type="project" value="InterPro"/>
</dbReference>
<reference evidence="5" key="2">
    <citation type="journal article" date="2007" name="PLoS Biol.">
        <title>Survey sequencing and comparative analysis of the elephant shark (Callorhinchus milii) genome.</title>
        <authorList>
            <person name="Venkatesh B."/>
            <person name="Kirkness E.F."/>
            <person name="Loh Y.H."/>
            <person name="Halpern A.L."/>
            <person name="Lee A.P."/>
            <person name="Johnson J."/>
            <person name="Dandona N."/>
            <person name="Viswanathan L.D."/>
            <person name="Tay A."/>
            <person name="Venter J.C."/>
            <person name="Strausberg R.L."/>
            <person name="Brenner S."/>
        </authorList>
    </citation>
    <scope>NUCLEOTIDE SEQUENCE [LARGE SCALE GENOMIC DNA]</scope>
</reference>
<accession>A0A4W3K4L2</accession>
<feature type="chain" id="PRO_5021475495" evidence="2">
    <location>
        <begin position="19"/>
        <end position="281"/>
    </location>
</feature>
<dbReference type="InterPro" id="IPR001314">
    <property type="entry name" value="Peptidase_S1A"/>
</dbReference>
<dbReference type="FunFam" id="2.40.10.10:FF:000181">
    <property type="entry name" value="Chymotrypsinogen A"/>
    <property type="match status" value="1"/>
</dbReference>
<dbReference type="InterPro" id="IPR043504">
    <property type="entry name" value="Peptidase_S1_PA_chymotrypsin"/>
</dbReference>
<reference evidence="4" key="4">
    <citation type="submission" date="2025-08" db="UniProtKB">
        <authorList>
            <consortium name="Ensembl"/>
        </authorList>
    </citation>
    <scope>IDENTIFICATION</scope>
</reference>
<keyword evidence="2" id="KW-0732">Signal</keyword>
<proteinExistence type="predicted"/>
<keyword evidence="1" id="KW-1015">Disulfide bond</keyword>
<evidence type="ECO:0000259" key="3">
    <source>
        <dbReference type="PROSITE" id="PS50240"/>
    </source>
</evidence>
<dbReference type="PRINTS" id="PR00722">
    <property type="entry name" value="CHYMOTRYPSIN"/>
</dbReference>
<protein>
    <submittedName>
        <fullName evidence="4">Chymotrypsinogen B-like</fullName>
    </submittedName>
</protein>
<evidence type="ECO:0000313" key="4">
    <source>
        <dbReference type="Ensembl" id="ENSCMIP00000046701.1"/>
    </source>
</evidence>
<dbReference type="Gene3D" id="2.40.10.10">
    <property type="entry name" value="Trypsin-like serine proteases"/>
    <property type="match status" value="1"/>
</dbReference>
<dbReference type="SMART" id="SM00020">
    <property type="entry name" value="Tryp_SPc"/>
    <property type="match status" value="1"/>
</dbReference>
<gene>
    <name evidence="4" type="primary">LOC103176187</name>
</gene>
<reference evidence="4" key="5">
    <citation type="submission" date="2025-09" db="UniProtKB">
        <authorList>
            <consortium name="Ensembl"/>
        </authorList>
    </citation>
    <scope>IDENTIFICATION</scope>
</reference>
<evidence type="ECO:0000313" key="5">
    <source>
        <dbReference type="Proteomes" id="UP000314986"/>
    </source>
</evidence>
<dbReference type="InterPro" id="IPR001254">
    <property type="entry name" value="Trypsin_dom"/>
</dbReference>
<dbReference type="SUPFAM" id="SSF50494">
    <property type="entry name" value="Trypsin-like serine proteases"/>
    <property type="match status" value="1"/>
</dbReference>
<dbReference type="InterPro" id="IPR009003">
    <property type="entry name" value="Peptidase_S1_PA"/>
</dbReference>
<name>A0A4W3K4L2_CALMI</name>
<reference evidence="5" key="3">
    <citation type="journal article" date="2014" name="Nature">
        <title>Elephant shark genome provides unique insights into gnathostome evolution.</title>
        <authorList>
            <consortium name="International Elephant Shark Genome Sequencing Consortium"/>
            <person name="Venkatesh B."/>
            <person name="Lee A.P."/>
            <person name="Ravi V."/>
            <person name="Maurya A.K."/>
            <person name="Lian M.M."/>
            <person name="Swann J.B."/>
            <person name="Ohta Y."/>
            <person name="Flajnik M.F."/>
            <person name="Sutoh Y."/>
            <person name="Kasahara M."/>
            <person name="Hoon S."/>
            <person name="Gangu V."/>
            <person name="Roy S.W."/>
            <person name="Irimia M."/>
            <person name="Korzh V."/>
            <person name="Kondrychyn I."/>
            <person name="Lim Z.W."/>
            <person name="Tay B.H."/>
            <person name="Tohari S."/>
            <person name="Kong K.W."/>
            <person name="Ho S."/>
            <person name="Lorente-Galdos B."/>
            <person name="Quilez J."/>
            <person name="Marques-Bonet T."/>
            <person name="Raney B.J."/>
            <person name="Ingham P.W."/>
            <person name="Tay A."/>
            <person name="Hillier L.W."/>
            <person name="Minx P."/>
            <person name="Boehm T."/>
            <person name="Wilson R.K."/>
            <person name="Brenner S."/>
            <person name="Warren W.C."/>
        </authorList>
    </citation>
    <scope>NUCLEOTIDE SEQUENCE [LARGE SCALE GENOMIC DNA]</scope>
</reference>
<reference evidence="5" key="1">
    <citation type="journal article" date="2006" name="Science">
        <title>Ancient noncoding elements conserved in the human genome.</title>
        <authorList>
            <person name="Venkatesh B."/>
            <person name="Kirkness E.F."/>
            <person name="Loh Y.H."/>
            <person name="Halpern A.L."/>
            <person name="Lee A.P."/>
            <person name="Johnson J."/>
            <person name="Dandona N."/>
            <person name="Viswanathan L.D."/>
            <person name="Tay A."/>
            <person name="Venter J.C."/>
            <person name="Strausberg R.L."/>
            <person name="Brenner S."/>
        </authorList>
    </citation>
    <scope>NUCLEOTIDE SEQUENCE [LARGE SCALE GENOMIC DNA]</scope>
</reference>
<dbReference type="InParanoid" id="A0A4W3K4L2"/>
<dbReference type="CDD" id="cd00190">
    <property type="entry name" value="Tryp_SPc"/>
    <property type="match status" value="1"/>
</dbReference>
<dbReference type="Ensembl" id="ENSCMIT00000047363.1">
    <property type="protein sequence ID" value="ENSCMIP00000046701.1"/>
    <property type="gene ID" value="ENSCMIG00000019182.1"/>
</dbReference>
<evidence type="ECO:0000256" key="1">
    <source>
        <dbReference type="ARBA" id="ARBA00023157"/>
    </source>
</evidence>
<dbReference type="GeneTree" id="ENSGT00940000153216"/>
<feature type="signal peptide" evidence="2">
    <location>
        <begin position="1"/>
        <end position="18"/>
    </location>
</feature>
<evidence type="ECO:0000256" key="2">
    <source>
        <dbReference type="SAM" id="SignalP"/>
    </source>
</evidence>
<sequence length="281" mass="29832">MALFRLLSCLAFAAAARGCGIPAITTVMPISARIANGEVAAPGSWPWQASIQDRSDWHFCGGSLIQSQWVITAAQCGVRANDHRVILGVSDRNLHSLFLQVIVHPQYNPKTMSYDMALLKLEMPVTVNDHVSTVCLPTATDLFPSGMFCTTTGWGLTNPNGMDIGLPTKLHQASLPLVSKSECEKKWGSSSIISDDMLCAGGAGATSCLVRSESGQFCLSNASLIVGSGDAGSPLVCEKNNAWYLVGVVSWGTASCNLSIPAVYARVTQAQPWIDQTIAAN</sequence>
<keyword evidence="5" id="KW-1185">Reference proteome</keyword>
<organism evidence="4 5">
    <name type="scientific">Callorhinchus milii</name>
    <name type="common">Ghost shark</name>
    <dbReference type="NCBI Taxonomy" id="7868"/>
    <lineage>
        <taxon>Eukaryota</taxon>
        <taxon>Metazoa</taxon>
        <taxon>Chordata</taxon>
        <taxon>Craniata</taxon>
        <taxon>Vertebrata</taxon>
        <taxon>Chondrichthyes</taxon>
        <taxon>Holocephali</taxon>
        <taxon>Chimaeriformes</taxon>
        <taxon>Callorhinchidae</taxon>
        <taxon>Callorhinchus</taxon>
    </lineage>
</organism>
<dbReference type="STRING" id="7868.ENSCMIP00000046701"/>
<feature type="domain" description="Peptidase S1" evidence="3">
    <location>
        <begin position="34"/>
        <end position="279"/>
    </location>
</feature>
<dbReference type="Pfam" id="PF00089">
    <property type="entry name" value="Trypsin"/>
    <property type="match status" value="1"/>
</dbReference>
<dbReference type="PANTHER" id="PTHR24250">
    <property type="entry name" value="CHYMOTRYPSIN-RELATED"/>
    <property type="match status" value="1"/>
</dbReference>
<dbReference type="PANTHER" id="PTHR24250:SF50">
    <property type="entry name" value="PEPTIDASE S1 DOMAIN-CONTAINING PROTEIN"/>
    <property type="match status" value="1"/>
</dbReference>
<dbReference type="PROSITE" id="PS50240">
    <property type="entry name" value="TRYPSIN_DOM"/>
    <property type="match status" value="1"/>
</dbReference>
<dbReference type="Proteomes" id="UP000314986">
    <property type="component" value="Unassembled WGS sequence"/>
</dbReference>